<keyword evidence="2" id="KW-1185">Reference proteome</keyword>
<evidence type="ECO:0000313" key="1">
    <source>
        <dbReference type="EMBL" id="PSI02322.1"/>
    </source>
</evidence>
<dbReference type="STRING" id="1910958.BTM30_04830"/>
<organism evidence="1 2">
    <name type="scientific">Synechococcus lacustris str. Tous</name>
    <dbReference type="NCBI Taxonomy" id="1910958"/>
    <lineage>
        <taxon>Bacteria</taxon>
        <taxon>Bacillati</taxon>
        <taxon>Cyanobacteriota</taxon>
        <taxon>Cyanophyceae</taxon>
        <taxon>Synechococcales</taxon>
        <taxon>Synechococcaceae</taxon>
        <taxon>Synechococcus</taxon>
    </lineage>
</organism>
<reference evidence="2" key="1">
    <citation type="submission" date="2018-03" db="EMBL/GenBank/DDBJ databases">
        <title>Ecological and genomic features of two cosmopolitan and abundant freshwater picocyanobacteria.</title>
        <authorList>
            <person name="Cabello-Yeves P.J."/>
            <person name="Picazo A."/>
            <person name="Camacho A."/>
            <person name="Callieri C."/>
            <person name="Rosselli R."/>
            <person name="Roda-Garcia J."/>
            <person name="Coutinho F.H."/>
            <person name="Rodriguez-Valera F."/>
        </authorList>
    </citation>
    <scope>NUCLEOTIDE SEQUENCE [LARGE SCALE GENOMIC DNA]</scope>
    <source>
        <strain evidence="2">Tous</strain>
    </source>
</reference>
<evidence type="ECO:0008006" key="3">
    <source>
        <dbReference type="Google" id="ProtNLM"/>
    </source>
</evidence>
<gene>
    <name evidence="1" type="ORF">C7K08_03425</name>
</gene>
<accession>A0A2P7EGH1</accession>
<dbReference type="EMBL" id="PXVC01000008">
    <property type="protein sequence ID" value="PSI02322.1"/>
    <property type="molecule type" value="Genomic_DNA"/>
</dbReference>
<sequence>MGLLVVGIGALLVITNPSPKDFREFAGTELAEQAVAEFCPPGKLPLMLRLVVQNCPELIRAQREPLGALADQFSQRLNFGLFSVYTTQLAGGQLLPQLALPGYELKTLAVAGQFLVLKATESNAP</sequence>
<dbReference type="InterPro" id="IPR025578">
    <property type="entry name" value="DUF4359"/>
</dbReference>
<dbReference type="AlphaFoldDB" id="A0A2P7EGH1"/>
<comment type="caution">
    <text evidence="1">The sequence shown here is derived from an EMBL/GenBank/DDBJ whole genome shotgun (WGS) entry which is preliminary data.</text>
</comment>
<evidence type="ECO:0000313" key="2">
    <source>
        <dbReference type="Proteomes" id="UP000240206"/>
    </source>
</evidence>
<proteinExistence type="predicted"/>
<protein>
    <recommendedName>
        <fullName evidence="3">DUF4359 domain-containing protein</fullName>
    </recommendedName>
</protein>
<dbReference type="Proteomes" id="UP000240206">
    <property type="component" value="Unassembled WGS sequence"/>
</dbReference>
<dbReference type="Pfam" id="PF14271">
    <property type="entry name" value="DUF4359"/>
    <property type="match status" value="1"/>
</dbReference>
<name>A0A2P7EGH1_9SYNE</name>